<comment type="caution">
    <text evidence="2">The sequence shown here is derived from an EMBL/GenBank/DDBJ whole genome shotgun (WGS) entry which is preliminary data.</text>
</comment>
<evidence type="ECO:0000313" key="5">
    <source>
        <dbReference type="Proteomes" id="UP000093694"/>
    </source>
</evidence>
<dbReference type="Proteomes" id="UP000093694">
    <property type="component" value="Unassembled WGS sequence"/>
</dbReference>
<evidence type="ECO:0000313" key="3">
    <source>
        <dbReference type="EMBL" id="OBR90539.1"/>
    </source>
</evidence>
<evidence type="ECO:0000256" key="1">
    <source>
        <dbReference type="SAM" id="Phobius"/>
    </source>
</evidence>
<sequence length="339" mass="38062">MYNILHRNYRWEVIVVKKAIILGITASFFFAFTFVLNQQMNFHGGSWIWSSSLRYIFTLPILFVIMIVKNELSEVVSDIIKRPMKWIVWSTVGFGLFYAPLSFASIYGPSWLVAGTWQITIIAGGLLSPLFFKAVKRDNKVFKVRNKIPKKVLSISLLILFGIFLMQFQQIQEISSIKPLIGIIPVIIAAFSYPLGNRKMIEVCENKFTTFQRVFGMTLCSMPFWIILSICGLMSVGVPSRGQAVQSLVVAICSGIIATILFFKATDIVSSDTRKLAAVECTQSGEVIFTLLGGVFVFHDKIPTGVDLIGILLIVIGMILNSCIVDKREEKKEAYEDIV</sequence>
<feature type="transmembrane region" description="Helical" evidence="1">
    <location>
        <begin position="152"/>
        <end position="171"/>
    </location>
</feature>
<keyword evidence="1" id="KW-0812">Transmembrane</keyword>
<feature type="transmembrane region" description="Helical" evidence="1">
    <location>
        <begin position="20"/>
        <end position="40"/>
    </location>
</feature>
<feature type="transmembrane region" description="Helical" evidence="1">
    <location>
        <begin position="86"/>
        <end position="106"/>
    </location>
</feature>
<name>A0A162L4U1_9CLOT</name>
<dbReference type="Proteomes" id="UP000077384">
    <property type="component" value="Unassembled WGS sequence"/>
</dbReference>
<organism evidence="2 4">
    <name type="scientific">Clostridium coskatii</name>
    <dbReference type="NCBI Taxonomy" id="1705578"/>
    <lineage>
        <taxon>Bacteria</taxon>
        <taxon>Bacillati</taxon>
        <taxon>Bacillota</taxon>
        <taxon>Clostridia</taxon>
        <taxon>Eubacteriales</taxon>
        <taxon>Clostridiaceae</taxon>
        <taxon>Clostridium</taxon>
    </lineage>
</organism>
<reference evidence="2 4" key="1">
    <citation type="journal article" date="2015" name="Biotechnol. Bioeng.">
        <title>Genome sequence and phenotypic characterization of Caulobacter segnis.</title>
        <authorList>
            <person name="Patel S."/>
            <person name="Fletcher B."/>
            <person name="Scott D.C."/>
            <person name="Ely B."/>
        </authorList>
    </citation>
    <scope>NUCLEOTIDE SEQUENCE [LARGE SCALE GENOMIC DNA]</scope>
    <source>
        <strain evidence="2 4">PS02</strain>
    </source>
</reference>
<evidence type="ECO:0008006" key="6">
    <source>
        <dbReference type="Google" id="ProtNLM"/>
    </source>
</evidence>
<keyword evidence="1" id="KW-0472">Membrane</keyword>
<dbReference type="AlphaFoldDB" id="A0A162L4U1"/>
<dbReference type="EMBL" id="LITQ01000027">
    <property type="protein sequence ID" value="OAA91112.1"/>
    <property type="molecule type" value="Genomic_DNA"/>
</dbReference>
<feature type="transmembrane region" description="Helical" evidence="1">
    <location>
        <begin position="46"/>
        <end position="65"/>
    </location>
</feature>
<feature type="transmembrane region" description="Helical" evidence="1">
    <location>
        <begin position="177"/>
        <end position="195"/>
    </location>
</feature>
<dbReference type="InterPro" id="IPR032713">
    <property type="entry name" value="EmrE"/>
</dbReference>
<feature type="transmembrane region" description="Helical" evidence="1">
    <location>
        <begin position="276"/>
        <end position="299"/>
    </location>
</feature>
<protein>
    <recommendedName>
        <fullName evidence="6">Multidrug resistance efflux transporter</fullName>
    </recommendedName>
</protein>
<proteinExistence type="predicted"/>
<accession>A0A162L4U1</accession>
<evidence type="ECO:0000313" key="2">
    <source>
        <dbReference type="EMBL" id="OAA91112.1"/>
    </source>
</evidence>
<dbReference type="EMBL" id="LROR01000089">
    <property type="protein sequence ID" value="OBR90539.1"/>
    <property type="molecule type" value="Genomic_DNA"/>
</dbReference>
<feature type="transmembrane region" description="Helical" evidence="1">
    <location>
        <begin position="215"/>
        <end position="238"/>
    </location>
</feature>
<reference evidence="3 5" key="2">
    <citation type="journal article" date="2016" name="Front. Microbiol.">
        <title>Industrial Acetogenic Biocatalysts: A Comparative Metabolic and Genomic Analysis.</title>
        <authorList>
            <person name="Bengelsdorf F."/>
            <person name="Poehlein A."/>
            <person name="Sonja S."/>
            <person name="Erz C."/>
            <person name="Hummel T."/>
            <person name="Hoffmeister S."/>
            <person name="Daniel R."/>
            <person name="Durre P."/>
        </authorList>
    </citation>
    <scope>NUCLEOTIDE SEQUENCE [LARGE SCALE GENOMIC DNA]</scope>
    <source>
        <strain evidence="3 5">PTA-10522</strain>
    </source>
</reference>
<gene>
    <name evidence="3" type="ORF">CLCOS_39040</name>
    <name evidence="2" type="ORF">WX73_01803</name>
</gene>
<keyword evidence="1" id="KW-1133">Transmembrane helix</keyword>
<dbReference type="Pfam" id="PF13536">
    <property type="entry name" value="EmrE"/>
    <property type="match status" value="1"/>
</dbReference>
<evidence type="ECO:0000313" key="4">
    <source>
        <dbReference type="Proteomes" id="UP000077384"/>
    </source>
</evidence>
<feature type="transmembrane region" description="Helical" evidence="1">
    <location>
        <begin position="244"/>
        <end position="264"/>
    </location>
</feature>
<keyword evidence="5" id="KW-1185">Reference proteome</keyword>
<feature type="transmembrane region" description="Helical" evidence="1">
    <location>
        <begin position="112"/>
        <end position="132"/>
    </location>
</feature>
<feature type="transmembrane region" description="Helical" evidence="1">
    <location>
        <begin position="305"/>
        <end position="325"/>
    </location>
</feature>
<dbReference type="PATRIC" id="fig|1705578.3.peg.2052"/>